<dbReference type="NCBIfam" id="TIGR00445">
    <property type="entry name" value="mraY"/>
    <property type="match status" value="1"/>
</dbReference>
<evidence type="ECO:0000256" key="7">
    <source>
        <dbReference type="SAM" id="Phobius"/>
    </source>
</evidence>
<dbReference type="AlphaFoldDB" id="A0A1W1CPM9"/>
<dbReference type="PROSITE" id="PS01348">
    <property type="entry name" value="MRAY_2"/>
    <property type="match status" value="1"/>
</dbReference>
<feature type="transmembrane region" description="Helical" evidence="7">
    <location>
        <begin position="290"/>
        <end position="311"/>
    </location>
</feature>
<feature type="transmembrane region" description="Helical" evidence="7">
    <location>
        <begin position="97"/>
        <end position="114"/>
    </location>
</feature>
<dbReference type="InterPro" id="IPR000715">
    <property type="entry name" value="Glycosyl_transferase_4"/>
</dbReference>
<keyword evidence="3 8" id="KW-0808">Transferase</keyword>
<dbReference type="PROSITE" id="PS01347">
    <property type="entry name" value="MRAY_1"/>
    <property type="match status" value="1"/>
</dbReference>
<feature type="transmembrane region" description="Helical" evidence="7">
    <location>
        <begin position="239"/>
        <end position="256"/>
    </location>
</feature>
<dbReference type="InterPro" id="IPR018480">
    <property type="entry name" value="PNAcMuramoyl-5peptid_Trfase_CS"/>
</dbReference>
<dbReference type="PANTHER" id="PTHR22926">
    <property type="entry name" value="PHOSPHO-N-ACETYLMURAMOYL-PENTAPEPTIDE-TRANSFERASE"/>
    <property type="match status" value="1"/>
</dbReference>
<feature type="transmembrane region" description="Helical" evidence="7">
    <location>
        <begin position="22"/>
        <end position="45"/>
    </location>
</feature>
<dbReference type="GO" id="GO:0044038">
    <property type="term" value="P:cell wall macromolecule biosynthetic process"/>
    <property type="evidence" value="ECO:0007669"/>
    <property type="project" value="TreeGrafter"/>
</dbReference>
<evidence type="ECO:0000256" key="3">
    <source>
        <dbReference type="ARBA" id="ARBA00022679"/>
    </source>
</evidence>
<keyword evidence="4 7" id="KW-0812">Transmembrane</keyword>
<protein>
    <submittedName>
        <fullName evidence="8">Phospho-N-acetylmuramoyl-pentapeptide-transferase</fullName>
        <ecNumber evidence="8">2.7.8.13</ecNumber>
    </submittedName>
</protein>
<dbReference type="InterPro" id="IPR003524">
    <property type="entry name" value="PNAcMuramoyl-5peptid_Trfase"/>
</dbReference>
<feature type="transmembrane region" description="Helical" evidence="7">
    <location>
        <begin position="73"/>
        <end position="91"/>
    </location>
</feature>
<reference evidence="8" key="1">
    <citation type="submission" date="2016-10" db="EMBL/GenBank/DDBJ databases">
        <authorList>
            <person name="de Groot N.N."/>
        </authorList>
    </citation>
    <scope>NUCLEOTIDE SEQUENCE</scope>
</reference>
<dbReference type="HAMAP" id="MF_00038">
    <property type="entry name" value="MraY"/>
    <property type="match status" value="1"/>
</dbReference>
<feature type="transmembrane region" description="Helical" evidence="7">
    <location>
        <begin position="339"/>
        <end position="358"/>
    </location>
</feature>
<dbReference type="PANTHER" id="PTHR22926:SF5">
    <property type="entry name" value="PHOSPHO-N-ACETYLMURAMOYL-PENTAPEPTIDE-TRANSFERASE HOMOLOG"/>
    <property type="match status" value="1"/>
</dbReference>
<gene>
    <name evidence="8" type="ORF">MNB_SUP05-5-106</name>
</gene>
<dbReference type="Pfam" id="PF00953">
    <property type="entry name" value="Glycos_transf_4"/>
    <property type="match status" value="1"/>
</dbReference>
<evidence type="ECO:0000256" key="4">
    <source>
        <dbReference type="ARBA" id="ARBA00022692"/>
    </source>
</evidence>
<evidence type="ECO:0000256" key="2">
    <source>
        <dbReference type="ARBA" id="ARBA00005583"/>
    </source>
</evidence>
<feature type="transmembrane region" description="Helical" evidence="7">
    <location>
        <begin position="169"/>
        <end position="187"/>
    </location>
</feature>
<dbReference type="CDD" id="cd06852">
    <property type="entry name" value="GT_MraY"/>
    <property type="match status" value="1"/>
</dbReference>
<comment type="subcellular location">
    <subcellularLocation>
        <location evidence="1">Membrane</location>
        <topology evidence="1">Multi-pass membrane protein</topology>
    </subcellularLocation>
</comment>
<dbReference type="GO" id="GO:0008963">
    <property type="term" value="F:phospho-N-acetylmuramoyl-pentapeptide-transferase activity"/>
    <property type="evidence" value="ECO:0007669"/>
    <property type="project" value="InterPro"/>
</dbReference>
<accession>A0A1W1CPM9</accession>
<dbReference type="GO" id="GO:0071555">
    <property type="term" value="P:cell wall organization"/>
    <property type="evidence" value="ECO:0007669"/>
    <property type="project" value="TreeGrafter"/>
</dbReference>
<evidence type="ECO:0000256" key="6">
    <source>
        <dbReference type="ARBA" id="ARBA00023136"/>
    </source>
</evidence>
<evidence type="ECO:0000256" key="5">
    <source>
        <dbReference type="ARBA" id="ARBA00022989"/>
    </source>
</evidence>
<keyword evidence="6 7" id="KW-0472">Membrane</keyword>
<dbReference type="EC" id="2.7.8.13" evidence="8"/>
<evidence type="ECO:0000256" key="1">
    <source>
        <dbReference type="ARBA" id="ARBA00004141"/>
    </source>
</evidence>
<evidence type="ECO:0000313" key="8">
    <source>
        <dbReference type="EMBL" id="SFV67840.1"/>
    </source>
</evidence>
<name>A0A1W1CPM9_9ZZZZ</name>
<feature type="transmembrane region" description="Helical" evidence="7">
    <location>
        <begin position="199"/>
        <end position="219"/>
    </location>
</feature>
<proteinExistence type="inferred from homology"/>
<dbReference type="GO" id="GO:0005886">
    <property type="term" value="C:plasma membrane"/>
    <property type="evidence" value="ECO:0007669"/>
    <property type="project" value="TreeGrafter"/>
</dbReference>
<organism evidence="8">
    <name type="scientific">hydrothermal vent metagenome</name>
    <dbReference type="NCBI Taxonomy" id="652676"/>
    <lineage>
        <taxon>unclassified sequences</taxon>
        <taxon>metagenomes</taxon>
        <taxon>ecological metagenomes</taxon>
    </lineage>
</organism>
<comment type="similarity">
    <text evidence="2">Belongs to the glycosyltransferase 4 family. MraY subfamily.</text>
</comment>
<dbReference type="Pfam" id="PF10555">
    <property type="entry name" value="MraY_sig1"/>
    <property type="match status" value="1"/>
</dbReference>
<keyword evidence="5 7" id="KW-1133">Transmembrane helix</keyword>
<feature type="transmembrane region" description="Helical" evidence="7">
    <location>
        <begin position="263"/>
        <end position="284"/>
    </location>
</feature>
<sequence>MFLEILSYLSKLDSGFLVLNYLTLRAVLSTLTALTISLLIGSFFIKKINTYQIKQVIRLDGPETHLKKQGTPTMGGILILFSFLIATLIWGDFNNHYLWVVLFTAISFAGIGLVDDLLKIKRQSSDGLSSKQKYLTQSIFALIIGYWLYDKALLPNETTLIMPFFKEVAIPLGLGFIAVAYFTIVGSSNAVNLTDGLDGLAIMPVILVLGALAIFSYVTGHIYFSSYLGFPFISGTGELLIICGSLIGASIGFLWFNTYPAQVFMGDTGSLFLGAVIAVIAIIIRQEILLIIIGGIFVVETLSVAIQVLSYKFRNGKRVFLMAPLHHHFEQKGWAEPKIIVRFWMITLILVLIGLASLKVR</sequence>
<dbReference type="EMBL" id="FPHJ01000058">
    <property type="protein sequence ID" value="SFV67840.1"/>
    <property type="molecule type" value="Genomic_DNA"/>
</dbReference>